<feature type="compositionally biased region" description="Polar residues" evidence="2">
    <location>
        <begin position="210"/>
        <end position="225"/>
    </location>
</feature>
<dbReference type="CDD" id="cd14688">
    <property type="entry name" value="bZIP_YAP"/>
    <property type="match status" value="1"/>
</dbReference>
<feature type="compositionally biased region" description="Low complexity" evidence="2">
    <location>
        <begin position="291"/>
        <end position="300"/>
    </location>
</feature>
<dbReference type="SUPFAM" id="SSF57959">
    <property type="entry name" value="Leucine zipper domain"/>
    <property type="match status" value="1"/>
</dbReference>
<keyword evidence="4" id="KW-1185">Reference proteome</keyword>
<dbReference type="EMBL" id="JAUEDM010000005">
    <property type="protein sequence ID" value="KAK3316659.1"/>
    <property type="molecule type" value="Genomic_DNA"/>
</dbReference>
<comment type="caution">
    <text evidence="3">The sequence shown here is derived from an EMBL/GenBank/DDBJ whole genome shotgun (WGS) entry which is preliminary data.</text>
</comment>
<evidence type="ECO:0008006" key="5">
    <source>
        <dbReference type="Google" id="ProtNLM"/>
    </source>
</evidence>
<evidence type="ECO:0000256" key="1">
    <source>
        <dbReference type="SAM" id="Coils"/>
    </source>
</evidence>
<dbReference type="Gene3D" id="1.20.5.170">
    <property type="match status" value="1"/>
</dbReference>
<feature type="region of interest" description="Disordered" evidence="2">
    <location>
        <begin position="205"/>
        <end position="229"/>
    </location>
</feature>
<evidence type="ECO:0000313" key="4">
    <source>
        <dbReference type="Proteomes" id="UP001283341"/>
    </source>
</evidence>
<feature type="region of interest" description="Disordered" evidence="2">
    <location>
        <begin position="1"/>
        <end position="44"/>
    </location>
</feature>
<dbReference type="InterPro" id="IPR046347">
    <property type="entry name" value="bZIP_sf"/>
</dbReference>
<organism evidence="3 4">
    <name type="scientific">Apodospora peruviana</name>
    <dbReference type="NCBI Taxonomy" id="516989"/>
    <lineage>
        <taxon>Eukaryota</taxon>
        <taxon>Fungi</taxon>
        <taxon>Dikarya</taxon>
        <taxon>Ascomycota</taxon>
        <taxon>Pezizomycotina</taxon>
        <taxon>Sordariomycetes</taxon>
        <taxon>Sordariomycetidae</taxon>
        <taxon>Sordariales</taxon>
        <taxon>Lasiosphaeriaceae</taxon>
        <taxon>Apodospora</taxon>
    </lineage>
</organism>
<reference evidence="3" key="2">
    <citation type="submission" date="2023-06" db="EMBL/GenBank/DDBJ databases">
        <authorList>
            <consortium name="Lawrence Berkeley National Laboratory"/>
            <person name="Haridas S."/>
            <person name="Hensen N."/>
            <person name="Bonometti L."/>
            <person name="Westerberg I."/>
            <person name="Brannstrom I.O."/>
            <person name="Guillou S."/>
            <person name="Cros-Aarteil S."/>
            <person name="Calhoun S."/>
            <person name="Kuo A."/>
            <person name="Mondo S."/>
            <person name="Pangilinan J."/>
            <person name="Riley R."/>
            <person name="Labutti K."/>
            <person name="Andreopoulos B."/>
            <person name="Lipzen A."/>
            <person name="Chen C."/>
            <person name="Yanf M."/>
            <person name="Daum C."/>
            <person name="Ng V."/>
            <person name="Clum A."/>
            <person name="Steindorff A."/>
            <person name="Ohm R."/>
            <person name="Martin F."/>
            <person name="Silar P."/>
            <person name="Natvig D."/>
            <person name="Lalanne C."/>
            <person name="Gautier V."/>
            <person name="Ament-Velasquez S.L."/>
            <person name="Kruys A."/>
            <person name="Hutchinson M.I."/>
            <person name="Powell A.J."/>
            <person name="Barry K."/>
            <person name="Miller A.N."/>
            <person name="Grigoriev I.V."/>
            <person name="Debuchy R."/>
            <person name="Gladieux P."/>
            <person name="Thoren M.H."/>
            <person name="Johannesson H."/>
        </authorList>
    </citation>
    <scope>NUCLEOTIDE SEQUENCE</scope>
    <source>
        <strain evidence="3">CBS 118394</strain>
    </source>
</reference>
<name>A0AAE0I147_9PEZI</name>
<accession>A0AAE0I147</accession>
<reference evidence="3" key="1">
    <citation type="journal article" date="2023" name="Mol. Phylogenet. Evol.">
        <title>Genome-scale phylogeny and comparative genomics of the fungal order Sordariales.</title>
        <authorList>
            <person name="Hensen N."/>
            <person name="Bonometti L."/>
            <person name="Westerberg I."/>
            <person name="Brannstrom I.O."/>
            <person name="Guillou S."/>
            <person name="Cros-Aarteil S."/>
            <person name="Calhoun S."/>
            <person name="Haridas S."/>
            <person name="Kuo A."/>
            <person name="Mondo S."/>
            <person name="Pangilinan J."/>
            <person name="Riley R."/>
            <person name="LaButti K."/>
            <person name="Andreopoulos B."/>
            <person name="Lipzen A."/>
            <person name="Chen C."/>
            <person name="Yan M."/>
            <person name="Daum C."/>
            <person name="Ng V."/>
            <person name="Clum A."/>
            <person name="Steindorff A."/>
            <person name="Ohm R.A."/>
            <person name="Martin F."/>
            <person name="Silar P."/>
            <person name="Natvig D.O."/>
            <person name="Lalanne C."/>
            <person name="Gautier V."/>
            <person name="Ament-Velasquez S.L."/>
            <person name="Kruys A."/>
            <person name="Hutchinson M.I."/>
            <person name="Powell A.J."/>
            <person name="Barry K."/>
            <person name="Miller A.N."/>
            <person name="Grigoriev I.V."/>
            <person name="Debuchy R."/>
            <person name="Gladieux P."/>
            <person name="Hiltunen Thoren M."/>
            <person name="Johannesson H."/>
        </authorList>
    </citation>
    <scope>NUCLEOTIDE SEQUENCE</scope>
    <source>
        <strain evidence="3">CBS 118394</strain>
    </source>
</reference>
<protein>
    <recommendedName>
        <fullName evidence="5">BZIP domain-containing protein</fullName>
    </recommendedName>
</protein>
<gene>
    <name evidence="3" type="ORF">B0H66DRAFT_604937</name>
</gene>
<feature type="coiled-coil region" evidence="1">
    <location>
        <begin position="47"/>
        <end position="81"/>
    </location>
</feature>
<dbReference type="PANTHER" id="PTHR37012">
    <property type="entry name" value="B-ZIP TRANSCRIPTION FACTOR (EUROFUNG)-RELATED"/>
    <property type="match status" value="1"/>
</dbReference>
<evidence type="ECO:0000256" key="2">
    <source>
        <dbReference type="SAM" id="MobiDB-lite"/>
    </source>
</evidence>
<proteinExistence type="predicted"/>
<keyword evidence="1" id="KW-0175">Coiled coil</keyword>
<feature type="region of interest" description="Disordered" evidence="2">
    <location>
        <begin position="291"/>
        <end position="315"/>
    </location>
</feature>
<dbReference type="AlphaFoldDB" id="A0AAE0I147"/>
<dbReference type="Proteomes" id="UP001283341">
    <property type="component" value="Unassembled WGS sequence"/>
</dbReference>
<sequence length="315" mass="33115">MKLSPPEEATIKIMPGKKKGSRSVASLSPQQLERKRANDREAQRAIRARTKSEIAGLKNMLDESQKREKALIEENMALRDKLSKLTGQACQPRQYPTTAITGYNVDGLPGAPGSAVSSQASSLGQGSADYSGTPGFGPNYLATPSPCESWSPVVSGSISSPCSSTGCPEDYVTGFIPTSVPSYGSVIAPQNMSCLDSTGGKAEYDDLETSSKPASTCGGETSNEMGFNADWMSPTSPTDARAGYRPTNIPQQQSTGAASYLAQQPGGATTYILQQAGGATSYLSQQSSWQPYSSSSYCIRPSPPPPSYSGSAMDI</sequence>
<dbReference type="GO" id="GO:0003700">
    <property type="term" value="F:DNA-binding transcription factor activity"/>
    <property type="evidence" value="ECO:0007669"/>
    <property type="project" value="InterPro"/>
</dbReference>
<feature type="compositionally biased region" description="Basic and acidic residues" evidence="2">
    <location>
        <begin position="32"/>
        <end position="44"/>
    </location>
</feature>
<evidence type="ECO:0000313" key="3">
    <source>
        <dbReference type="EMBL" id="KAK3316659.1"/>
    </source>
</evidence>